<reference evidence="2 3" key="1">
    <citation type="submission" date="2023-09" db="EMBL/GenBank/DDBJ databases">
        <authorList>
            <person name="Wang M."/>
        </authorList>
    </citation>
    <scope>NUCLEOTIDE SEQUENCE [LARGE SCALE GENOMIC DNA]</scope>
    <source>
        <strain evidence="2">GT-2023</strain>
        <tissue evidence="2">Liver</tissue>
    </source>
</reference>
<organism evidence="2 3">
    <name type="scientific">Cirrhinus molitorella</name>
    <name type="common">mud carp</name>
    <dbReference type="NCBI Taxonomy" id="172907"/>
    <lineage>
        <taxon>Eukaryota</taxon>
        <taxon>Metazoa</taxon>
        <taxon>Chordata</taxon>
        <taxon>Craniata</taxon>
        <taxon>Vertebrata</taxon>
        <taxon>Euteleostomi</taxon>
        <taxon>Actinopterygii</taxon>
        <taxon>Neopterygii</taxon>
        <taxon>Teleostei</taxon>
        <taxon>Ostariophysi</taxon>
        <taxon>Cypriniformes</taxon>
        <taxon>Cyprinidae</taxon>
        <taxon>Labeoninae</taxon>
        <taxon>Labeonini</taxon>
        <taxon>Cirrhinus</taxon>
    </lineage>
</organism>
<evidence type="ECO:0000256" key="1">
    <source>
        <dbReference type="SAM" id="MobiDB-lite"/>
    </source>
</evidence>
<proteinExistence type="predicted"/>
<name>A0ABR3MH28_9TELE</name>
<accession>A0ABR3MH28</accession>
<dbReference type="Proteomes" id="UP001558613">
    <property type="component" value="Unassembled WGS sequence"/>
</dbReference>
<comment type="caution">
    <text evidence="2">The sequence shown here is derived from an EMBL/GenBank/DDBJ whole genome shotgun (WGS) entry which is preliminary data.</text>
</comment>
<gene>
    <name evidence="2" type="ORF">QQF64_004737</name>
</gene>
<dbReference type="EMBL" id="JAYMGO010000012">
    <property type="protein sequence ID" value="KAL1264382.1"/>
    <property type="molecule type" value="Genomic_DNA"/>
</dbReference>
<evidence type="ECO:0000313" key="2">
    <source>
        <dbReference type="EMBL" id="KAL1264382.1"/>
    </source>
</evidence>
<feature type="region of interest" description="Disordered" evidence="1">
    <location>
        <begin position="32"/>
        <end position="85"/>
    </location>
</feature>
<keyword evidence="3" id="KW-1185">Reference proteome</keyword>
<protein>
    <submittedName>
        <fullName evidence="2">Uncharacterized protein</fullName>
    </submittedName>
</protein>
<evidence type="ECO:0000313" key="3">
    <source>
        <dbReference type="Proteomes" id="UP001558613"/>
    </source>
</evidence>
<sequence>MSFVVTLPCLMSTLLTLSVFFCLAFSLSHFKEREESSASRGLPTHRPPGEVRERKRKRKKKITGEIGQSGAFEEKKDRILPQEQR</sequence>
<feature type="compositionally biased region" description="Basic and acidic residues" evidence="1">
    <location>
        <begin position="72"/>
        <end position="85"/>
    </location>
</feature>